<evidence type="ECO:0000256" key="2">
    <source>
        <dbReference type="ARBA" id="ARBA00022475"/>
    </source>
</evidence>
<evidence type="ECO:0000256" key="1">
    <source>
        <dbReference type="ARBA" id="ARBA00004651"/>
    </source>
</evidence>
<evidence type="ECO:0000256" key="5">
    <source>
        <dbReference type="ARBA" id="ARBA00022989"/>
    </source>
</evidence>
<evidence type="ECO:0000256" key="6">
    <source>
        <dbReference type="ARBA" id="ARBA00023136"/>
    </source>
</evidence>
<dbReference type="RefSeq" id="WP_066493546.1">
    <property type="nucleotide sequence ID" value="NZ_JADPQA010000001.1"/>
</dbReference>
<comment type="subcellular location">
    <subcellularLocation>
        <location evidence="1">Cell membrane</location>
        <topology evidence="1">Multi-pass membrane protein</topology>
    </subcellularLocation>
</comment>
<dbReference type="STRING" id="1686286.GCA_900092335_00267"/>
<dbReference type="SMART" id="SM00014">
    <property type="entry name" value="acidPPc"/>
    <property type="match status" value="1"/>
</dbReference>
<evidence type="ECO:0000313" key="9">
    <source>
        <dbReference type="Proteomes" id="UP000318080"/>
    </source>
</evidence>
<comment type="caution">
    <text evidence="8">The sequence shown here is derived from an EMBL/GenBank/DDBJ whole genome shotgun (WGS) entry which is preliminary data.</text>
</comment>
<evidence type="ECO:0000259" key="7">
    <source>
        <dbReference type="SMART" id="SM00014"/>
    </source>
</evidence>
<evidence type="ECO:0000313" key="8">
    <source>
        <dbReference type="EMBL" id="TQE44023.1"/>
    </source>
</evidence>
<accession>A0A540R8E7</accession>
<dbReference type="GO" id="GO:0016787">
    <property type="term" value="F:hydrolase activity"/>
    <property type="evidence" value="ECO:0007669"/>
    <property type="project" value="UniProtKB-KW"/>
</dbReference>
<keyword evidence="6" id="KW-0472">Membrane</keyword>
<keyword evidence="9" id="KW-1185">Reference proteome</keyword>
<dbReference type="Gene3D" id="1.20.144.10">
    <property type="entry name" value="Phosphatidic acid phosphatase type 2/haloperoxidase"/>
    <property type="match status" value="1"/>
</dbReference>
<proteinExistence type="predicted"/>
<dbReference type="PANTHER" id="PTHR14969">
    <property type="entry name" value="SPHINGOSINE-1-PHOSPHATE PHOSPHOHYDROLASE"/>
    <property type="match status" value="1"/>
</dbReference>
<evidence type="ECO:0000256" key="4">
    <source>
        <dbReference type="ARBA" id="ARBA00022801"/>
    </source>
</evidence>
<dbReference type="Proteomes" id="UP000318080">
    <property type="component" value="Unassembled WGS sequence"/>
</dbReference>
<dbReference type="EMBL" id="VHIR01000004">
    <property type="protein sequence ID" value="TQE44023.1"/>
    <property type="molecule type" value="Genomic_DNA"/>
</dbReference>
<sequence>MRSNPPGKLSVAESHILEKIQEVAFDKPGVLPTARGLSHFGEHALGWMGTSAVLAGLAYRRGDSDRVRDWARVGVSAFSAHAASVIIKRIVRRKRPDYPYVRVGVGTPSKLSFPSSHSTSTTAFLVGATRVTGNPAFLLGIPVMMCSRMVLGVHYPSDTALGAALGAATTCALFELDSAREEKTA</sequence>
<dbReference type="Pfam" id="PF01569">
    <property type="entry name" value="PAP2"/>
    <property type="match status" value="1"/>
</dbReference>
<keyword evidence="3" id="KW-0812">Transmembrane</keyword>
<keyword evidence="5" id="KW-1133">Transmembrane helix</keyword>
<protein>
    <submittedName>
        <fullName evidence="8">Phosphatase PAP2 family protein</fullName>
    </submittedName>
</protein>
<dbReference type="GO" id="GO:0005886">
    <property type="term" value="C:plasma membrane"/>
    <property type="evidence" value="ECO:0007669"/>
    <property type="project" value="UniProtKB-SubCell"/>
</dbReference>
<dbReference type="InterPro" id="IPR000326">
    <property type="entry name" value="PAP2/HPO"/>
</dbReference>
<dbReference type="AlphaFoldDB" id="A0A540R8E7"/>
<dbReference type="PANTHER" id="PTHR14969:SF62">
    <property type="entry name" value="DECAPRENYLPHOSPHORYL-5-PHOSPHORIBOSE PHOSPHATASE RV3807C-RELATED"/>
    <property type="match status" value="1"/>
</dbReference>
<dbReference type="GeneID" id="79851625"/>
<keyword evidence="2" id="KW-1003">Cell membrane</keyword>
<gene>
    <name evidence="8" type="ORF">EJK80_04200</name>
</gene>
<name>A0A540R8E7_9CORY</name>
<reference evidence="8 9" key="1">
    <citation type="submission" date="2019-06" db="EMBL/GenBank/DDBJ databases">
        <title>Draft genome of C. phoceense Strain 272.</title>
        <authorList>
            <person name="Pacheco L.G.C."/>
            <person name="Barberis C.M."/>
            <person name="Almuzara M.N."/>
            <person name="Traglia G.M."/>
            <person name="Santos C.S."/>
            <person name="Rocha D.J.P.G."/>
            <person name="Aguiar E.R.G.R."/>
            <person name="Vay C.A."/>
        </authorList>
    </citation>
    <scope>NUCLEOTIDE SEQUENCE [LARGE SCALE GENOMIC DNA]</scope>
    <source>
        <strain evidence="8 9">272</strain>
    </source>
</reference>
<dbReference type="SUPFAM" id="SSF48317">
    <property type="entry name" value="Acid phosphatase/Vanadium-dependent haloperoxidase"/>
    <property type="match status" value="1"/>
</dbReference>
<feature type="domain" description="Phosphatidic acid phosphatase type 2/haloperoxidase" evidence="7">
    <location>
        <begin position="71"/>
        <end position="174"/>
    </location>
</feature>
<organism evidence="8 9">
    <name type="scientific">Corynebacterium phoceense</name>
    <dbReference type="NCBI Taxonomy" id="1686286"/>
    <lineage>
        <taxon>Bacteria</taxon>
        <taxon>Bacillati</taxon>
        <taxon>Actinomycetota</taxon>
        <taxon>Actinomycetes</taxon>
        <taxon>Mycobacteriales</taxon>
        <taxon>Corynebacteriaceae</taxon>
        <taxon>Corynebacterium</taxon>
    </lineage>
</organism>
<keyword evidence="4" id="KW-0378">Hydrolase</keyword>
<evidence type="ECO:0000256" key="3">
    <source>
        <dbReference type="ARBA" id="ARBA00022692"/>
    </source>
</evidence>
<dbReference type="InterPro" id="IPR036938">
    <property type="entry name" value="PAP2/HPO_sf"/>
</dbReference>